<comment type="caution">
    <text evidence="10">The sequence shown here is derived from an EMBL/GenBank/DDBJ whole genome shotgun (WGS) entry which is preliminary data.</text>
</comment>
<dbReference type="InterPro" id="IPR012796">
    <property type="entry name" value="Lysidine-tRNA-synth_C"/>
</dbReference>
<dbReference type="SUPFAM" id="SSF56037">
    <property type="entry name" value="PheT/TilS domain"/>
    <property type="match status" value="1"/>
</dbReference>
<sequence>MSIEIDLIAKVKHVLKQNHAKRILIAVSGGVDSMVLTDVISKIYAKSDFAVVNVDHDLRPESKNEVKFVADYCHGKGIDFYTTKWNKSFGDLGMEAAARKFRYGYFEKIMKDHKFDTLLTAHHANDLAENILMKLIRSGNVYEITSLKSRRSFGGGQLLRPLLSFSKLELKSYAKKNKLDHIQDETNFENITMRNRLRNNIFPQLETENGQLLKHFGLFDRQLNALIDISIGKFLEIERNMDLKESNSVLSGNLSRVDKLDVDQQTLFWGSLFTRKLPEVSVSNKQIQQLIEVVLSEKPNATVDLENNWKFIRSYSEFEVKQVFETKQTELKVELNKRYKFNNHWFELIETDESDATFSVERMPKQIILRTRRSGDKLTIKDLKHQKLGKRFINEKIPEIKRDNFPILLFDNEVVWVEKIYNISDYLKTGKIFFKIQFDEV</sequence>
<dbReference type="Proteomes" id="UP000380386">
    <property type="component" value="Unassembled WGS sequence"/>
</dbReference>
<dbReference type="EMBL" id="VDFM01000004">
    <property type="protein sequence ID" value="MQS52390.1"/>
    <property type="molecule type" value="Genomic_DNA"/>
</dbReference>
<evidence type="ECO:0000313" key="10">
    <source>
        <dbReference type="EMBL" id="MQS52390.1"/>
    </source>
</evidence>
<comment type="domain">
    <text evidence="8">The N-terminal region contains the highly conserved SGGXDS motif, predicted to be a P-loop motif involved in ATP binding.</text>
</comment>
<dbReference type="InterPro" id="IPR011063">
    <property type="entry name" value="TilS/TtcA_N"/>
</dbReference>
<comment type="catalytic activity">
    <reaction evidence="7 8">
        <text>cytidine(34) in tRNA(Ile2) + L-lysine + ATP = lysidine(34) in tRNA(Ile2) + AMP + diphosphate + H(+)</text>
        <dbReference type="Rhea" id="RHEA:43744"/>
        <dbReference type="Rhea" id="RHEA-COMP:10625"/>
        <dbReference type="Rhea" id="RHEA-COMP:10670"/>
        <dbReference type="ChEBI" id="CHEBI:15378"/>
        <dbReference type="ChEBI" id="CHEBI:30616"/>
        <dbReference type="ChEBI" id="CHEBI:32551"/>
        <dbReference type="ChEBI" id="CHEBI:33019"/>
        <dbReference type="ChEBI" id="CHEBI:82748"/>
        <dbReference type="ChEBI" id="CHEBI:83665"/>
        <dbReference type="ChEBI" id="CHEBI:456215"/>
        <dbReference type="EC" id="6.3.4.19"/>
    </reaction>
</comment>
<evidence type="ECO:0000256" key="5">
    <source>
        <dbReference type="ARBA" id="ARBA00022741"/>
    </source>
</evidence>
<feature type="binding site" evidence="8">
    <location>
        <begin position="28"/>
        <end position="33"/>
    </location>
    <ligand>
        <name>ATP</name>
        <dbReference type="ChEBI" id="CHEBI:30616"/>
    </ligand>
</feature>
<comment type="function">
    <text evidence="8">Ligates lysine onto the cytidine present at position 34 of the AUA codon-specific tRNA(Ile) that contains the anticodon CAU, in an ATP-dependent manner. Cytidine is converted to lysidine, thus changing the amino acid specificity of the tRNA from methionine to isoleucine.</text>
</comment>
<evidence type="ECO:0000256" key="4">
    <source>
        <dbReference type="ARBA" id="ARBA00022694"/>
    </source>
</evidence>
<dbReference type="AlphaFoldDB" id="A0A5P0ZH49"/>
<keyword evidence="6 8" id="KW-0067">ATP-binding</keyword>
<accession>A0A5P0ZH49</accession>
<keyword evidence="5 8" id="KW-0547">Nucleotide-binding</keyword>
<dbReference type="RefSeq" id="WP_153382820.1">
    <property type="nucleotide sequence ID" value="NZ_VDFM01000004.1"/>
</dbReference>
<evidence type="ECO:0000313" key="11">
    <source>
        <dbReference type="Proteomes" id="UP000380386"/>
    </source>
</evidence>
<evidence type="ECO:0000256" key="7">
    <source>
        <dbReference type="ARBA" id="ARBA00048539"/>
    </source>
</evidence>
<dbReference type="NCBIfam" id="TIGR02433">
    <property type="entry name" value="lysidine_TilS_C"/>
    <property type="match status" value="1"/>
</dbReference>
<name>A0A5P0ZH49_9LACO</name>
<dbReference type="InterPro" id="IPR012094">
    <property type="entry name" value="tRNA_Ile_lys_synt"/>
</dbReference>
<evidence type="ECO:0000256" key="2">
    <source>
        <dbReference type="ARBA" id="ARBA00022490"/>
    </source>
</evidence>
<dbReference type="NCBIfam" id="TIGR02432">
    <property type="entry name" value="lysidine_TilS_N"/>
    <property type="match status" value="1"/>
</dbReference>
<comment type="similarity">
    <text evidence="8">Belongs to the tRNA(Ile)-lysidine synthase family.</text>
</comment>
<reference evidence="10 11" key="1">
    <citation type="journal article" date="2019" name="Syst. Appl. Microbiol.">
        <title>Polyphasic characterization of two novel Lactobacillus spp. isolated from blown salami packages: Description of Lactobacillus halodurans sp. nov. and Lactobacillus salsicarnum sp. nov.</title>
        <authorList>
            <person name="Schuster J.A."/>
            <person name="Klingl A."/>
            <person name="Vogel R.F."/>
            <person name="Ehrmann M.A."/>
        </authorList>
    </citation>
    <scope>NUCLEOTIDE SEQUENCE [LARGE SCALE GENOMIC DNA]</scope>
    <source>
        <strain evidence="10 11">TMW 1.2118</strain>
    </source>
</reference>
<dbReference type="Gene3D" id="3.40.50.620">
    <property type="entry name" value="HUPs"/>
    <property type="match status" value="1"/>
</dbReference>
<evidence type="ECO:0000259" key="9">
    <source>
        <dbReference type="SMART" id="SM00977"/>
    </source>
</evidence>
<dbReference type="GO" id="GO:0005524">
    <property type="term" value="F:ATP binding"/>
    <property type="evidence" value="ECO:0007669"/>
    <property type="project" value="UniProtKB-UniRule"/>
</dbReference>
<keyword evidence="2 8" id="KW-0963">Cytoplasm</keyword>
<evidence type="ECO:0000256" key="3">
    <source>
        <dbReference type="ARBA" id="ARBA00022598"/>
    </source>
</evidence>
<dbReference type="InterPro" id="IPR012795">
    <property type="entry name" value="tRNA_Ile_lys_synt_N"/>
</dbReference>
<dbReference type="CDD" id="cd01992">
    <property type="entry name" value="TilS_N"/>
    <property type="match status" value="1"/>
</dbReference>
<dbReference type="Pfam" id="PF01171">
    <property type="entry name" value="ATP_bind_3"/>
    <property type="match status" value="1"/>
</dbReference>
<dbReference type="SUPFAM" id="SSF52402">
    <property type="entry name" value="Adenine nucleotide alpha hydrolases-like"/>
    <property type="match status" value="1"/>
</dbReference>
<dbReference type="PANTHER" id="PTHR43033">
    <property type="entry name" value="TRNA(ILE)-LYSIDINE SYNTHASE-RELATED"/>
    <property type="match status" value="1"/>
</dbReference>
<dbReference type="PANTHER" id="PTHR43033:SF1">
    <property type="entry name" value="TRNA(ILE)-LYSIDINE SYNTHASE-RELATED"/>
    <property type="match status" value="1"/>
</dbReference>
<dbReference type="Pfam" id="PF11734">
    <property type="entry name" value="TilS_C"/>
    <property type="match status" value="1"/>
</dbReference>
<dbReference type="InterPro" id="IPR014729">
    <property type="entry name" value="Rossmann-like_a/b/a_fold"/>
</dbReference>
<proteinExistence type="inferred from homology"/>
<dbReference type="EC" id="6.3.4.19" evidence="8"/>
<keyword evidence="3 8" id="KW-0436">Ligase</keyword>
<evidence type="ECO:0000256" key="8">
    <source>
        <dbReference type="HAMAP-Rule" id="MF_01161"/>
    </source>
</evidence>
<comment type="subcellular location">
    <subcellularLocation>
        <location evidence="1 8">Cytoplasm</location>
    </subcellularLocation>
</comment>
<evidence type="ECO:0000256" key="1">
    <source>
        <dbReference type="ARBA" id="ARBA00004496"/>
    </source>
</evidence>
<gene>
    <name evidence="8 10" type="primary">tilS</name>
    <name evidence="10" type="ORF">FHL02_05060</name>
</gene>
<dbReference type="GO" id="GO:0032267">
    <property type="term" value="F:tRNA(Ile)-lysidine synthase activity"/>
    <property type="evidence" value="ECO:0007669"/>
    <property type="project" value="UniProtKB-EC"/>
</dbReference>
<dbReference type="OrthoDB" id="9807403at2"/>
<dbReference type="GO" id="GO:0005737">
    <property type="term" value="C:cytoplasm"/>
    <property type="evidence" value="ECO:0007669"/>
    <property type="project" value="UniProtKB-SubCell"/>
</dbReference>
<feature type="domain" description="Lysidine-tRNA(Ile) synthetase C-terminal" evidence="9">
    <location>
        <begin position="367"/>
        <end position="438"/>
    </location>
</feature>
<evidence type="ECO:0000256" key="6">
    <source>
        <dbReference type="ARBA" id="ARBA00022840"/>
    </source>
</evidence>
<dbReference type="SMART" id="SM00977">
    <property type="entry name" value="TilS_C"/>
    <property type="match status" value="1"/>
</dbReference>
<keyword evidence="4 8" id="KW-0819">tRNA processing</keyword>
<dbReference type="HAMAP" id="MF_01161">
    <property type="entry name" value="tRNA_Ile_lys_synt"/>
    <property type="match status" value="1"/>
</dbReference>
<protein>
    <recommendedName>
        <fullName evidence="8">tRNA(Ile)-lysidine synthase</fullName>
        <ecNumber evidence="8">6.3.4.19</ecNumber>
    </recommendedName>
    <alternativeName>
        <fullName evidence="8">tRNA(Ile)-2-lysyl-cytidine synthase</fullName>
    </alternativeName>
    <alternativeName>
        <fullName evidence="8">tRNA(Ile)-lysidine synthetase</fullName>
    </alternativeName>
</protein>
<organism evidence="10 11">
    <name type="scientific">Companilactobacillus mishanensis</name>
    <dbReference type="NCBI Taxonomy" id="2486008"/>
    <lineage>
        <taxon>Bacteria</taxon>
        <taxon>Bacillati</taxon>
        <taxon>Bacillota</taxon>
        <taxon>Bacilli</taxon>
        <taxon>Lactobacillales</taxon>
        <taxon>Lactobacillaceae</taxon>
        <taxon>Companilactobacillus</taxon>
    </lineage>
</organism>
<dbReference type="GO" id="GO:0006400">
    <property type="term" value="P:tRNA modification"/>
    <property type="evidence" value="ECO:0007669"/>
    <property type="project" value="UniProtKB-UniRule"/>
</dbReference>